<proteinExistence type="predicted"/>
<keyword evidence="1" id="KW-0812">Transmembrane</keyword>
<name>A0AA86P9D0_9EUKA</name>
<sequence length="118" mass="14007">MCFNERAMLLFLTWSVEVLVLTPVNVEEDFVAVATRSELNYKRDWKQKDVKLGFIHQILRLHIIHQIQHIVLFASVQTMLFFFALQLLQIVTIEKFILEISLTELKRQPVCFEILVYL</sequence>
<protein>
    <submittedName>
        <fullName evidence="4">Hypothetical_protein</fullName>
    </submittedName>
</protein>
<evidence type="ECO:0000313" key="3">
    <source>
        <dbReference type="EMBL" id="CAI9933393.1"/>
    </source>
</evidence>
<keyword evidence="5" id="KW-1185">Reference proteome</keyword>
<evidence type="ECO:0000313" key="5">
    <source>
        <dbReference type="Proteomes" id="UP001642409"/>
    </source>
</evidence>
<reference evidence="3" key="1">
    <citation type="submission" date="2023-06" db="EMBL/GenBank/DDBJ databases">
        <authorList>
            <person name="Kurt Z."/>
        </authorList>
    </citation>
    <scope>NUCLEOTIDE SEQUENCE</scope>
</reference>
<organism evidence="3">
    <name type="scientific">Hexamita inflata</name>
    <dbReference type="NCBI Taxonomy" id="28002"/>
    <lineage>
        <taxon>Eukaryota</taxon>
        <taxon>Metamonada</taxon>
        <taxon>Diplomonadida</taxon>
        <taxon>Hexamitidae</taxon>
        <taxon>Hexamitinae</taxon>
        <taxon>Hexamita</taxon>
    </lineage>
</organism>
<dbReference type="AlphaFoldDB" id="A0AA86P9D0"/>
<evidence type="ECO:0000256" key="2">
    <source>
        <dbReference type="SAM" id="SignalP"/>
    </source>
</evidence>
<dbReference type="EMBL" id="CAXDID020000004">
    <property type="protein sequence ID" value="CAL5973855.1"/>
    <property type="molecule type" value="Genomic_DNA"/>
</dbReference>
<keyword evidence="1" id="KW-1133">Transmembrane helix</keyword>
<comment type="caution">
    <text evidence="3">The sequence shown here is derived from an EMBL/GenBank/DDBJ whole genome shotgun (WGS) entry which is preliminary data.</text>
</comment>
<dbReference type="Proteomes" id="UP001642409">
    <property type="component" value="Unassembled WGS sequence"/>
</dbReference>
<keyword evidence="2" id="KW-0732">Signal</keyword>
<accession>A0AA86P9D0</accession>
<evidence type="ECO:0000313" key="4">
    <source>
        <dbReference type="EMBL" id="CAL5973855.1"/>
    </source>
</evidence>
<feature type="transmembrane region" description="Helical" evidence="1">
    <location>
        <begin position="70"/>
        <end position="91"/>
    </location>
</feature>
<dbReference type="EMBL" id="CATOUU010000531">
    <property type="protein sequence ID" value="CAI9933393.1"/>
    <property type="molecule type" value="Genomic_DNA"/>
</dbReference>
<reference evidence="4 5" key="2">
    <citation type="submission" date="2024-07" db="EMBL/GenBank/DDBJ databases">
        <authorList>
            <person name="Akdeniz Z."/>
        </authorList>
    </citation>
    <scope>NUCLEOTIDE SEQUENCE [LARGE SCALE GENOMIC DNA]</scope>
</reference>
<feature type="signal peptide" evidence="2">
    <location>
        <begin position="1"/>
        <end position="26"/>
    </location>
</feature>
<gene>
    <name evidence="3" type="ORF">HINF_LOCUS21038</name>
    <name evidence="4" type="ORF">HINF_LOCUS2584</name>
</gene>
<feature type="chain" id="PRO_5041663308" evidence="2">
    <location>
        <begin position="27"/>
        <end position="118"/>
    </location>
</feature>
<evidence type="ECO:0000256" key="1">
    <source>
        <dbReference type="SAM" id="Phobius"/>
    </source>
</evidence>
<keyword evidence="1" id="KW-0472">Membrane</keyword>